<evidence type="ECO:0000313" key="2">
    <source>
        <dbReference type="EMBL" id="CAI8003824.1"/>
    </source>
</evidence>
<dbReference type="Gene3D" id="3.10.450.50">
    <property type="match status" value="1"/>
</dbReference>
<gene>
    <name evidence="2" type="ORF">GBAR_LOCUS3778</name>
</gene>
<name>A0AA35R4G0_GEOBA</name>
<keyword evidence="1" id="KW-0560">Oxidoreductase</keyword>
<dbReference type="InterPro" id="IPR032710">
    <property type="entry name" value="NTF2-like_dom_sf"/>
</dbReference>
<dbReference type="SUPFAM" id="SSF54427">
    <property type="entry name" value="NTF2-like"/>
    <property type="match status" value="1"/>
</dbReference>
<accession>A0AA35R4G0</accession>
<dbReference type="InterPro" id="IPR000391">
    <property type="entry name" value="Rng_hydr_dOase-bsu"/>
</dbReference>
<comment type="caution">
    <text evidence="2">The sequence shown here is derived from an EMBL/GenBank/DDBJ whole genome shotgun (WGS) entry which is preliminary data.</text>
</comment>
<dbReference type="GO" id="GO:0016491">
    <property type="term" value="F:oxidoreductase activity"/>
    <property type="evidence" value="ECO:0007669"/>
    <property type="project" value="UniProtKB-KW"/>
</dbReference>
<evidence type="ECO:0000313" key="3">
    <source>
        <dbReference type="Proteomes" id="UP001174909"/>
    </source>
</evidence>
<dbReference type="EMBL" id="CASHTH010000544">
    <property type="protein sequence ID" value="CAI8003824.1"/>
    <property type="molecule type" value="Genomic_DNA"/>
</dbReference>
<organism evidence="2 3">
    <name type="scientific">Geodia barretti</name>
    <name type="common">Barrett's horny sponge</name>
    <dbReference type="NCBI Taxonomy" id="519541"/>
    <lineage>
        <taxon>Eukaryota</taxon>
        <taxon>Metazoa</taxon>
        <taxon>Porifera</taxon>
        <taxon>Demospongiae</taxon>
        <taxon>Heteroscleromorpha</taxon>
        <taxon>Tetractinellida</taxon>
        <taxon>Astrophorina</taxon>
        <taxon>Geodiidae</taxon>
        <taxon>Geodia</taxon>
    </lineage>
</organism>
<dbReference type="GO" id="GO:0019380">
    <property type="term" value="P:3-phenylpropionate catabolic process"/>
    <property type="evidence" value="ECO:0007669"/>
    <property type="project" value="TreeGrafter"/>
</dbReference>
<evidence type="ECO:0000256" key="1">
    <source>
        <dbReference type="ARBA" id="ARBA00023002"/>
    </source>
</evidence>
<dbReference type="CDD" id="cd00667">
    <property type="entry name" value="ring_hydroxylating_dioxygenases_beta"/>
    <property type="match status" value="1"/>
</dbReference>
<dbReference type="Proteomes" id="UP001174909">
    <property type="component" value="Unassembled WGS sequence"/>
</dbReference>
<reference evidence="2" key="1">
    <citation type="submission" date="2023-03" db="EMBL/GenBank/DDBJ databases">
        <authorList>
            <person name="Steffen K."/>
            <person name="Cardenas P."/>
        </authorList>
    </citation>
    <scope>NUCLEOTIDE SEQUENCE</scope>
</reference>
<keyword evidence="3" id="KW-1185">Reference proteome</keyword>
<dbReference type="PANTHER" id="PTHR41534">
    <property type="entry name" value="BLR3401 PROTEIN"/>
    <property type="match status" value="1"/>
</dbReference>
<dbReference type="PANTHER" id="PTHR41534:SF2">
    <property type="entry name" value="3-PHENYLPROPIONATE_CINNAMIC ACID DIOXYGENASE SUBUNIT BETA"/>
    <property type="match status" value="1"/>
</dbReference>
<dbReference type="AlphaFoldDB" id="A0AA35R4G0"/>
<protein>
    <submittedName>
        <fullName evidence="2">p-cumate 2,3-dioxygenase system, small oxygenase component</fullName>
    </submittedName>
</protein>
<proteinExistence type="predicted"/>
<dbReference type="Pfam" id="PF00866">
    <property type="entry name" value="Ring_hydroxyl_B"/>
    <property type="match status" value="1"/>
</dbReference>
<sequence>MTANSQPTLRELVEDFLYREAALLDDWRLDDWVSLFTEDGRYVVPTTDLPEGDPQRDLVFIDDDITRLRARAVRLNSRRAHREYPWSRTRRFVSNVRVEETNDGELRVTSNVLVYRSAAVRELPSSAVSTTS</sequence>